<accession>A0A1N6JUI8</accession>
<dbReference type="RefSeq" id="WP_074241771.1">
    <property type="nucleotide sequence ID" value="NZ_FSRA01000002.1"/>
</dbReference>
<feature type="domain" description="Bacterial bifunctional deaminase-reductase C-terminal" evidence="1">
    <location>
        <begin position="2"/>
        <end position="172"/>
    </location>
</feature>
<name>A0A1N6JUI8_9BACT</name>
<dbReference type="EMBL" id="FSRA01000002">
    <property type="protein sequence ID" value="SIO47807.1"/>
    <property type="molecule type" value="Genomic_DNA"/>
</dbReference>
<keyword evidence="3" id="KW-1185">Reference proteome</keyword>
<sequence length="179" mass="20362">MRKLFVSIMMSLDGFIEGPNQELDEFTDDDELFNYFHSVLDSIDLMIYGRKSYELMLSYWPKDKSTFADKMNSKPKMVFSHTLEKAEWNNTTVVKDDIEGTIKTLKAQPGKDLVLFAGAEMLSSLRKLNLIDEYRIIVYPIVLGSGTPLFKDITATLKLKHIGTKTFAGGAVLLSYKTR</sequence>
<dbReference type="InterPro" id="IPR024072">
    <property type="entry name" value="DHFR-like_dom_sf"/>
</dbReference>
<dbReference type="STRING" id="536979.SAMN04488055_4429"/>
<dbReference type="AlphaFoldDB" id="A0A1N6JUI8"/>
<dbReference type="GO" id="GO:0009231">
    <property type="term" value="P:riboflavin biosynthetic process"/>
    <property type="evidence" value="ECO:0007669"/>
    <property type="project" value="InterPro"/>
</dbReference>
<dbReference type="OrthoDB" id="195113at2"/>
<dbReference type="PANTHER" id="PTHR38011">
    <property type="entry name" value="DIHYDROFOLATE REDUCTASE FAMILY PROTEIN (AFU_ORTHOLOGUE AFUA_8G06820)"/>
    <property type="match status" value="1"/>
</dbReference>
<evidence type="ECO:0000259" key="1">
    <source>
        <dbReference type="Pfam" id="PF01872"/>
    </source>
</evidence>
<protein>
    <submittedName>
        <fullName evidence="2">Dihydrofolate reductase</fullName>
    </submittedName>
</protein>
<dbReference type="Gene3D" id="3.40.430.10">
    <property type="entry name" value="Dihydrofolate Reductase, subunit A"/>
    <property type="match status" value="1"/>
</dbReference>
<dbReference type="InterPro" id="IPR002734">
    <property type="entry name" value="RibDG_C"/>
</dbReference>
<dbReference type="PANTHER" id="PTHR38011:SF11">
    <property type="entry name" value="2,5-DIAMINO-6-RIBOSYLAMINO-4(3H)-PYRIMIDINONE 5'-PHOSPHATE REDUCTASE"/>
    <property type="match status" value="1"/>
</dbReference>
<dbReference type="InterPro" id="IPR050765">
    <property type="entry name" value="Riboflavin_Biosynth_HTPR"/>
</dbReference>
<evidence type="ECO:0000313" key="3">
    <source>
        <dbReference type="Proteomes" id="UP000185003"/>
    </source>
</evidence>
<dbReference type="SUPFAM" id="SSF53597">
    <property type="entry name" value="Dihydrofolate reductase-like"/>
    <property type="match status" value="1"/>
</dbReference>
<organism evidence="2 3">
    <name type="scientific">Chitinophaga niabensis</name>
    <dbReference type="NCBI Taxonomy" id="536979"/>
    <lineage>
        <taxon>Bacteria</taxon>
        <taxon>Pseudomonadati</taxon>
        <taxon>Bacteroidota</taxon>
        <taxon>Chitinophagia</taxon>
        <taxon>Chitinophagales</taxon>
        <taxon>Chitinophagaceae</taxon>
        <taxon>Chitinophaga</taxon>
    </lineage>
</organism>
<gene>
    <name evidence="2" type="ORF">SAMN04488055_4429</name>
</gene>
<dbReference type="GO" id="GO:0008703">
    <property type="term" value="F:5-amino-6-(5-phosphoribosylamino)uracil reductase activity"/>
    <property type="evidence" value="ECO:0007669"/>
    <property type="project" value="InterPro"/>
</dbReference>
<evidence type="ECO:0000313" key="2">
    <source>
        <dbReference type="EMBL" id="SIO47807.1"/>
    </source>
</evidence>
<dbReference type="Proteomes" id="UP000185003">
    <property type="component" value="Unassembled WGS sequence"/>
</dbReference>
<dbReference type="Pfam" id="PF01872">
    <property type="entry name" value="RibD_C"/>
    <property type="match status" value="1"/>
</dbReference>
<reference evidence="2 3" key="1">
    <citation type="submission" date="2016-11" db="EMBL/GenBank/DDBJ databases">
        <authorList>
            <person name="Jaros S."/>
            <person name="Januszkiewicz K."/>
            <person name="Wedrychowicz H."/>
        </authorList>
    </citation>
    <scope>NUCLEOTIDE SEQUENCE [LARGE SCALE GENOMIC DNA]</scope>
    <source>
        <strain evidence="2 3">DSM 24787</strain>
    </source>
</reference>
<proteinExistence type="predicted"/>